<sequence>MTNFKVTVTLDTLCPWCYVGHKQLQLAEQLWKHTHPHSDDTFLVRYQSIQLQPIGPKGPASSVSKEQFFAERFGKERSETIHEYIKNVGKAVGIDFKFGGRTGNSWDSHRLIHLAKKYGEEVEGKVLDGVFAAHFEQERDITQYSTLERIAIEAGIPVDDFRKAIIDSDIGGLEVDQATNQSRLNGVASVPDYVIQDRYQLRGANDVGGFIRVFERVKAEEAT</sequence>
<dbReference type="AlphaFoldDB" id="A0A9P9I978"/>
<dbReference type="InterPro" id="IPR036249">
    <property type="entry name" value="Thioredoxin-like_sf"/>
</dbReference>
<dbReference type="Pfam" id="PF01323">
    <property type="entry name" value="DSBA"/>
    <property type="match status" value="1"/>
</dbReference>
<protein>
    <submittedName>
        <fullName evidence="2">Thioredoxin-like protein</fullName>
    </submittedName>
</protein>
<name>A0A9P9I978_9HYPO</name>
<evidence type="ECO:0000313" key="2">
    <source>
        <dbReference type="EMBL" id="KAH7111154.1"/>
    </source>
</evidence>
<accession>A0A9P9I978</accession>
<proteinExistence type="predicted"/>
<gene>
    <name evidence="2" type="ORF">B0J13DRAFT_576991</name>
</gene>
<evidence type="ECO:0000259" key="1">
    <source>
        <dbReference type="Pfam" id="PF01323"/>
    </source>
</evidence>
<feature type="domain" description="DSBA-like thioredoxin" evidence="1">
    <location>
        <begin position="6"/>
        <end position="207"/>
    </location>
</feature>
<reference evidence="2" key="1">
    <citation type="journal article" date="2021" name="Nat. Commun.">
        <title>Genetic determinants of endophytism in the Arabidopsis root mycobiome.</title>
        <authorList>
            <person name="Mesny F."/>
            <person name="Miyauchi S."/>
            <person name="Thiergart T."/>
            <person name="Pickel B."/>
            <person name="Atanasova L."/>
            <person name="Karlsson M."/>
            <person name="Huettel B."/>
            <person name="Barry K.W."/>
            <person name="Haridas S."/>
            <person name="Chen C."/>
            <person name="Bauer D."/>
            <person name="Andreopoulos W."/>
            <person name="Pangilinan J."/>
            <person name="LaButti K."/>
            <person name="Riley R."/>
            <person name="Lipzen A."/>
            <person name="Clum A."/>
            <person name="Drula E."/>
            <person name="Henrissat B."/>
            <person name="Kohler A."/>
            <person name="Grigoriev I.V."/>
            <person name="Martin F.M."/>
            <person name="Hacquard S."/>
        </authorList>
    </citation>
    <scope>NUCLEOTIDE SEQUENCE</scope>
    <source>
        <strain evidence="2">MPI-CAGE-AT-0021</strain>
    </source>
</reference>
<dbReference type="Gene3D" id="3.40.30.10">
    <property type="entry name" value="Glutaredoxin"/>
    <property type="match status" value="1"/>
</dbReference>
<organism evidence="2 3">
    <name type="scientific">Dactylonectria estremocensis</name>
    <dbReference type="NCBI Taxonomy" id="1079267"/>
    <lineage>
        <taxon>Eukaryota</taxon>
        <taxon>Fungi</taxon>
        <taxon>Dikarya</taxon>
        <taxon>Ascomycota</taxon>
        <taxon>Pezizomycotina</taxon>
        <taxon>Sordariomycetes</taxon>
        <taxon>Hypocreomycetidae</taxon>
        <taxon>Hypocreales</taxon>
        <taxon>Nectriaceae</taxon>
        <taxon>Dactylonectria</taxon>
    </lineage>
</organism>
<dbReference type="SUPFAM" id="SSF52833">
    <property type="entry name" value="Thioredoxin-like"/>
    <property type="match status" value="1"/>
</dbReference>
<comment type="caution">
    <text evidence="2">The sequence shown here is derived from an EMBL/GenBank/DDBJ whole genome shotgun (WGS) entry which is preliminary data.</text>
</comment>
<dbReference type="EMBL" id="JAGMUU010000057">
    <property type="protein sequence ID" value="KAH7111154.1"/>
    <property type="molecule type" value="Genomic_DNA"/>
</dbReference>
<keyword evidence="3" id="KW-1185">Reference proteome</keyword>
<dbReference type="CDD" id="cd03024">
    <property type="entry name" value="DsbA_FrnE"/>
    <property type="match status" value="1"/>
</dbReference>
<dbReference type="Proteomes" id="UP000717696">
    <property type="component" value="Unassembled WGS sequence"/>
</dbReference>
<evidence type="ECO:0000313" key="3">
    <source>
        <dbReference type="Proteomes" id="UP000717696"/>
    </source>
</evidence>
<dbReference type="GO" id="GO:0016491">
    <property type="term" value="F:oxidoreductase activity"/>
    <property type="evidence" value="ECO:0007669"/>
    <property type="project" value="InterPro"/>
</dbReference>
<dbReference type="InterPro" id="IPR001853">
    <property type="entry name" value="DSBA-like_thioredoxin_dom"/>
</dbReference>
<dbReference type="OrthoDB" id="1930760at2759"/>
<dbReference type="PANTHER" id="PTHR13887:SF41">
    <property type="entry name" value="THIOREDOXIN SUPERFAMILY PROTEIN"/>
    <property type="match status" value="1"/>
</dbReference>
<dbReference type="PANTHER" id="PTHR13887">
    <property type="entry name" value="GLUTATHIONE S-TRANSFERASE KAPPA"/>
    <property type="match status" value="1"/>
</dbReference>